<sequence length="428" mass="46432">MSSAIDPRLQRLLGGDRFASLRKRLRQRFERAPLDTAIEGFRIGQLSVDEHAALASLLGRPSRYVNSLQVDVGFIDTAFRNAGVAVSLRDALEQLDGPIAHLATRRLAIQTMWSDVLESCTHNSLIELLRTSAGMGLLKRLARQSPTAALQICRRVEATLERLPAIGITRSQLAADALGDPHGLDSGQPAATLVLTIWRQSTTRSDGCGAGITVDEKDEDNDLEQAGVESHRDVWAKAGVLVNELARPVLFLNLPIRSAEHHGWSLGEPTYASLRSLLRAPLSWDVSGRKVYVCENPNLVAIAADHWGAGCAPLVCTDGMPAAAQRCLLSQLAKARAQLCYHGDFDWPGVRIGNHVMREHGAQSWRFNASDYEVAAEGVSVMGQPLTGKAVRAMWDDALMAAMQRHCLSIAEEGLAASLLKDLGPHGN</sequence>
<feature type="domain" description="Conserved hypothetical protein CHP02679 N terminus" evidence="2">
    <location>
        <begin position="42"/>
        <end position="255"/>
    </location>
</feature>
<dbReference type="Pfam" id="PF11796">
    <property type="entry name" value="DUF3323"/>
    <property type="match status" value="1"/>
</dbReference>
<dbReference type="NCBIfam" id="TIGR02679">
    <property type="entry name" value="TIGR02679 family protein"/>
    <property type="match status" value="1"/>
</dbReference>
<evidence type="ECO:0000313" key="4">
    <source>
        <dbReference type="Proteomes" id="UP000324797"/>
    </source>
</evidence>
<protein>
    <submittedName>
        <fullName evidence="3">TIGR02679 family protein</fullName>
    </submittedName>
</protein>
<dbReference type="EMBL" id="VSTH01000073">
    <property type="protein sequence ID" value="TYO64496.1"/>
    <property type="molecule type" value="Genomic_DNA"/>
</dbReference>
<gene>
    <name evidence="3" type="ORF">FXV83_21740</name>
</gene>
<dbReference type="RefSeq" id="WP_148741430.1">
    <property type="nucleotide sequence ID" value="NZ_VSTH01000073.1"/>
</dbReference>
<accession>A0A5S4YJD2</accession>
<dbReference type="Proteomes" id="UP000324797">
    <property type="component" value="Unassembled WGS sequence"/>
</dbReference>
<name>A0A5S4YJD2_9BRAD</name>
<dbReference type="InterPro" id="IPR024466">
    <property type="entry name" value="CHP02679_N"/>
</dbReference>
<dbReference type="AlphaFoldDB" id="A0A5S4YJD2"/>
<feature type="domain" description="DUF2399" evidence="1">
    <location>
        <begin position="273"/>
        <end position="423"/>
    </location>
</feature>
<evidence type="ECO:0000259" key="2">
    <source>
        <dbReference type="Pfam" id="PF11796"/>
    </source>
</evidence>
<dbReference type="InterPro" id="IPR024465">
    <property type="entry name" value="DUF2399"/>
</dbReference>
<evidence type="ECO:0000259" key="1">
    <source>
        <dbReference type="Pfam" id="PF09664"/>
    </source>
</evidence>
<dbReference type="Pfam" id="PF09664">
    <property type="entry name" value="DUF2399"/>
    <property type="match status" value="1"/>
</dbReference>
<dbReference type="InterPro" id="IPR013495">
    <property type="entry name" value="CHP02679"/>
</dbReference>
<organism evidence="3 4">
    <name type="scientific">Bradyrhizobium hipponense</name>
    <dbReference type="NCBI Taxonomy" id="2605638"/>
    <lineage>
        <taxon>Bacteria</taxon>
        <taxon>Pseudomonadati</taxon>
        <taxon>Pseudomonadota</taxon>
        <taxon>Alphaproteobacteria</taxon>
        <taxon>Hyphomicrobiales</taxon>
        <taxon>Nitrobacteraceae</taxon>
        <taxon>Bradyrhizobium</taxon>
    </lineage>
</organism>
<keyword evidence="4" id="KW-1185">Reference proteome</keyword>
<proteinExistence type="predicted"/>
<evidence type="ECO:0000313" key="3">
    <source>
        <dbReference type="EMBL" id="TYO64496.1"/>
    </source>
</evidence>
<comment type="caution">
    <text evidence="3">The sequence shown here is derived from an EMBL/GenBank/DDBJ whole genome shotgun (WGS) entry which is preliminary data.</text>
</comment>
<reference evidence="3 4" key="1">
    <citation type="submission" date="2019-08" db="EMBL/GenBank/DDBJ databases">
        <title>Bradyrhizobium hipponensis sp. nov., a rhizobium isolated from a Lupinus angustifolius root nodule in Tunisia.</title>
        <authorList>
            <person name="Off K."/>
            <person name="Rejili M."/>
            <person name="Mars M."/>
            <person name="Brachmann A."/>
            <person name="Marin M."/>
        </authorList>
    </citation>
    <scope>NUCLEOTIDE SEQUENCE [LARGE SCALE GENOMIC DNA]</scope>
    <source>
        <strain evidence="4">aSej3</strain>
    </source>
</reference>